<name>A0AAV1ST61_9ROSI</name>
<gene>
    <name evidence="1" type="ORF">DCAF_LOCUS27515</name>
</gene>
<reference evidence="1 2" key="1">
    <citation type="submission" date="2024-01" db="EMBL/GenBank/DDBJ databases">
        <authorList>
            <person name="Waweru B."/>
        </authorList>
    </citation>
    <scope>NUCLEOTIDE SEQUENCE [LARGE SCALE GENOMIC DNA]</scope>
</reference>
<accession>A0AAV1ST61</accession>
<organism evidence="1 2">
    <name type="scientific">Dovyalis caffra</name>
    <dbReference type="NCBI Taxonomy" id="77055"/>
    <lineage>
        <taxon>Eukaryota</taxon>
        <taxon>Viridiplantae</taxon>
        <taxon>Streptophyta</taxon>
        <taxon>Embryophyta</taxon>
        <taxon>Tracheophyta</taxon>
        <taxon>Spermatophyta</taxon>
        <taxon>Magnoliopsida</taxon>
        <taxon>eudicotyledons</taxon>
        <taxon>Gunneridae</taxon>
        <taxon>Pentapetalae</taxon>
        <taxon>rosids</taxon>
        <taxon>fabids</taxon>
        <taxon>Malpighiales</taxon>
        <taxon>Salicaceae</taxon>
        <taxon>Flacourtieae</taxon>
        <taxon>Dovyalis</taxon>
    </lineage>
</organism>
<dbReference type="AlphaFoldDB" id="A0AAV1ST61"/>
<comment type="caution">
    <text evidence="1">The sequence shown here is derived from an EMBL/GenBank/DDBJ whole genome shotgun (WGS) entry which is preliminary data.</text>
</comment>
<dbReference type="Proteomes" id="UP001314170">
    <property type="component" value="Unassembled WGS sequence"/>
</dbReference>
<dbReference type="EMBL" id="CAWUPB010001197">
    <property type="protein sequence ID" value="CAK7357230.1"/>
    <property type="molecule type" value="Genomic_DNA"/>
</dbReference>
<proteinExistence type="predicted"/>
<keyword evidence="2" id="KW-1185">Reference proteome</keyword>
<evidence type="ECO:0000313" key="2">
    <source>
        <dbReference type="Proteomes" id="UP001314170"/>
    </source>
</evidence>
<sequence length="103" mass="11725">MKGDLIRGAPKYGNKRCWMEKGKQFTPYSWIWDSMSCNRELALAMEHLQAMEKLYFFNNTYNIQQTKRMEAVSPPPPITCLKLGCPLGASFKLKTPAGGGYNK</sequence>
<evidence type="ECO:0000313" key="1">
    <source>
        <dbReference type="EMBL" id="CAK7357230.1"/>
    </source>
</evidence>
<protein>
    <submittedName>
        <fullName evidence="1">Uncharacterized protein</fullName>
    </submittedName>
</protein>